<feature type="transmembrane region" description="Helical" evidence="6">
    <location>
        <begin position="172"/>
        <end position="191"/>
    </location>
</feature>
<organism evidence="7 8">
    <name type="scientific">Nitrincola tapanii</name>
    <dbReference type="NCBI Taxonomy" id="1708751"/>
    <lineage>
        <taxon>Bacteria</taxon>
        <taxon>Pseudomonadati</taxon>
        <taxon>Pseudomonadota</taxon>
        <taxon>Gammaproteobacteria</taxon>
        <taxon>Oceanospirillales</taxon>
        <taxon>Oceanospirillaceae</taxon>
        <taxon>Nitrincola</taxon>
    </lineage>
</organism>
<keyword evidence="8" id="KW-1185">Reference proteome</keyword>
<keyword evidence="2 6" id="KW-0812">Transmembrane</keyword>
<evidence type="ECO:0000256" key="5">
    <source>
        <dbReference type="SAM" id="MobiDB-lite"/>
    </source>
</evidence>
<dbReference type="EMBL" id="SMRS01000003">
    <property type="protein sequence ID" value="KAA0875375.1"/>
    <property type="molecule type" value="Genomic_DNA"/>
</dbReference>
<evidence type="ECO:0000256" key="2">
    <source>
        <dbReference type="ARBA" id="ARBA00022692"/>
    </source>
</evidence>
<dbReference type="Proteomes" id="UP000325302">
    <property type="component" value="Unassembled WGS sequence"/>
</dbReference>
<dbReference type="OrthoDB" id="354989at2"/>
<keyword evidence="4 6" id="KW-0472">Membrane</keyword>
<feature type="transmembrane region" description="Helical" evidence="6">
    <location>
        <begin position="409"/>
        <end position="435"/>
    </location>
</feature>
<gene>
    <name evidence="7" type="ORF">E1H14_05155</name>
</gene>
<comment type="subcellular location">
    <subcellularLocation>
        <location evidence="1">Membrane</location>
        <topology evidence="1">Multi-pass membrane protein</topology>
    </subcellularLocation>
</comment>
<feature type="transmembrane region" description="Helical" evidence="6">
    <location>
        <begin position="203"/>
        <end position="223"/>
    </location>
</feature>
<dbReference type="RefSeq" id="WP_149390383.1">
    <property type="nucleotide sequence ID" value="NZ_SMRS01000003.1"/>
</dbReference>
<feature type="transmembrane region" description="Helical" evidence="6">
    <location>
        <begin position="110"/>
        <end position="135"/>
    </location>
</feature>
<evidence type="ECO:0000256" key="4">
    <source>
        <dbReference type="ARBA" id="ARBA00023136"/>
    </source>
</evidence>
<dbReference type="InterPro" id="IPR006043">
    <property type="entry name" value="NCS2"/>
</dbReference>
<evidence type="ECO:0000313" key="8">
    <source>
        <dbReference type="Proteomes" id="UP000325302"/>
    </source>
</evidence>
<feature type="transmembrane region" description="Helical" evidence="6">
    <location>
        <begin position="256"/>
        <end position="279"/>
    </location>
</feature>
<feature type="region of interest" description="Disordered" evidence="5">
    <location>
        <begin position="448"/>
        <end position="473"/>
    </location>
</feature>
<feature type="transmembrane region" description="Helical" evidence="6">
    <location>
        <begin position="59"/>
        <end position="78"/>
    </location>
</feature>
<feature type="transmembrane region" description="Helical" evidence="6">
    <location>
        <begin position="36"/>
        <end position="53"/>
    </location>
</feature>
<evidence type="ECO:0000313" key="7">
    <source>
        <dbReference type="EMBL" id="KAA0875375.1"/>
    </source>
</evidence>
<comment type="caution">
    <text evidence="7">The sequence shown here is derived from an EMBL/GenBank/DDBJ whole genome shotgun (WGS) entry which is preliminary data.</text>
</comment>
<feature type="transmembrane region" description="Helical" evidence="6">
    <location>
        <begin position="348"/>
        <end position="370"/>
    </location>
</feature>
<sequence length="473" mass="51751">MPIRQRKHGEEHPYWPAGPFKIRLPLIHYRWEIPETIQALVMFVVAMGMIPLLEQYLGLPYEVALAYVVVCGIGFLLPNLLGVPFVPGWITPAIPVVLLFVGGFEPGPEAIKALVALQLVVTFIFLFMGITRLGTKLVDNIPNSIKAGILLGAGIAAISGEISAGGRLYNTPISLVIGGLVTVYVLFSLSFRDWVEKHRWAKIIAGYGMVPGMLITMLIGWSVGEYEKPDLQWGIELPAFGQIWDYLPFTLGFPSMSLILAAIPTAIIAYIIAFGDIIVGQSLLKRVDHLRPDEKIEVNVDRVHLVTGIRNLIHSFFAPYPGLAGPLFTGAMATIAERYRYGRSAMDTIYSGSGMFWLVGFFALFMLPLVTLFKPVLPIALSITLLITGYLCIAVAVEQIDNATSMGVAGIMGVVLATHGAAWGLAAGFVLWMVIELRSKQALKEHAGEEPEEPIHIEEHPDPAVVEDGKHPH</sequence>
<accession>A0A5A9W5C9</accession>
<feature type="transmembrane region" description="Helical" evidence="6">
    <location>
        <begin position="85"/>
        <end position="104"/>
    </location>
</feature>
<reference evidence="7 8" key="1">
    <citation type="submission" date="2019-03" db="EMBL/GenBank/DDBJ databases">
        <title>Nitrincola sp. nov. isolated from an Indian soda lake.</title>
        <authorList>
            <person name="Joshi A."/>
            <person name="Thite S.V."/>
            <person name="Joseph N."/>
            <person name="Dhotre D."/>
            <person name="Moorthy M."/>
            <person name="Shouche Y.S."/>
        </authorList>
    </citation>
    <scope>NUCLEOTIDE SEQUENCE [LARGE SCALE GENOMIC DNA]</scope>
    <source>
        <strain evidence="7 8">MEB193</strain>
    </source>
</reference>
<evidence type="ECO:0000256" key="6">
    <source>
        <dbReference type="SAM" id="Phobius"/>
    </source>
</evidence>
<dbReference type="Pfam" id="PF00860">
    <property type="entry name" value="Xan_ur_permease"/>
    <property type="match status" value="1"/>
</dbReference>
<dbReference type="GO" id="GO:0016020">
    <property type="term" value="C:membrane"/>
    <property type="evidence" value="ECO:0007669"/>
    <property type="project" value="UniProtKB-SubCell"/>
</dbReference>
<protein>
    <submittedName>
        <fullName evidence="7">Xanthine/uracil/vitamin C permease</fullName>
    </submittedName>
</protein>
<dbReference type="AlphaFoldDB" id="A0A5A9W5C9"/>
<name>A0A5A9W5C9_9GAMM</name>
<keyword evidence="3 6" id="KW-1133">Transmembrane helix</keyword>
<feature type="transmembrane region" description="Helical" evidence="6">
    <location>
        <begin position="147"/>
        <end position="166"/>
    </location>
</feature>
<evidence type="ECO:0000256" key="3">
    <source>
        <dbReference type="ARBA" id="ARBA00022989"/>
    </source>
</evidence>
<proteinExistence type="predicted"/>
<feature type="transmembrane region" description="Helical" evidence="6">
    <location>
        <begin position="376"/>
        <end position="397"/>
    </location>
</feature>
<dbReference type="GO" id="GO:0015205">
    <property type="term" value="F:nucleobase transmembrane transporter activity"/>
    <property type="evidence" value="ECO:0007669"/>
    <property type="project" value="UniProtKB-ARBA"/>
</dbReference>
<evidence type="ECO:0000256" key="1">
    <source>
        <dbReference type="ARBA" id="ARBA00004141"/>
    </source>
</evidence>